<evidence type="ECO:0000313" key="1">
    <source>
        <dbReference type="EMBL" id="MBK1868023.1"/>
    </source>
</evidence>
<keyword evidence="2" id="KW-1185">Reference proteome</keyword>
<proteinExistence type="predicted"/>
<dbReference type="EMBL" id="JAENHL010000007">
    <property type="protein sequence ID" value="MBK1868023.1"/>
    <property type="molecule type" value="Genomic_DNA"/>
</dbReference>
<accession>A0ACC5R645</accession>
<comment type="caution">
    <text evidence="1">The sequence shown here is derived from an EMBL/GenBank/DDBJ whole genome shotgun (WGS) entry which is preliminary data.</text>
</comment>
<protein>
    <submittedName>
        <fullName evidence="1">Uncharacterized protein</fullName>
    </submittedName>
</protein>
<gene>
    <name evidence="1" type="ORF">JHL16_16820</name>
</gene>
<evidence type="ECO:0000313" key="2">
    <source>
        <dbReference type="Proteomes" id="UP000616151"/>
    </source>
</evidence>
<name>A0ACC5R645_9HYPH</name>
<organism evidence="1 2">
    <name type="scientific">Taklimakanibacter albus</name>
    <dbReference type="NCBI Taxonomy" id="2800327"/>
    <lineage>
        <taxon>Bacteria</taxon>
        <taxon>Pseudomonadati</taxon>
        <taxon>Pseudomonadota</taxon>
        <taxon>Alphaproteobacteria</taxon>
        <taxon>Hyphomicrobiales</taxon>
        <taxon>Aestuariivirgaceae</taxon>
        <taxon>Taklimakanibacter</taxon>
    </lineage>
</organism>
<reference evidence="1" key="1">
    <citation type="submission" date="2021-01" db="EMBL/GenBank/DDBJ databases">
        <authorList>
            <person name="Sun Q."/>
        </authorList>
    </citation>
    <scope>NUCLEOTIDE SEQUENCE</scope>
    <source>
        <strain evidence="1">YIM B02566</strain>
    </source>
</reference>
<sequence length="480" mass="53603">MRSLRPPPADGSPIDRARTRIGFWKAVFRSDLGQIYLASCDPRVRSSLAFHIVEAIVDRQHGESYRSRVVHCLPPHLLWMMRRHAETNARFIHQAYCRALWRERGFLARIGLLAWYLAWPPTFAFTSIWFTTLNGRAIARRTGKPMARQAMEQLSVAWRFGCLPPSYYMFELFDAQRLARAGDYLHRFELKGGIYRLMKSQAVPNIARKDEFIKRCRANDLPVPANHLVHKAGASFATIELPPCDLFIKTLRGNGGTGAEAWLYMPDGRYRSLLDGEQIGRDELLERINGRDQDVIVQTRLRSHEALRDLSNGALTTVRILTLLNEKGGYEATHAGFRMAIGANRLVDNSHAGGIIAAVGMESGRLGPATDIGLRPDVGWRTHHPDTGAAIEGRILPFWPETVALACRAHAAFAPRVIIGWDIAITSNGPVLIEGNGAPGIDLPQRAYREPIGNSRLGELIAFHLRNDPETMALINDGTG</sequence>
<dbReference type="Proteomes" id="UP000616151">
    <property type="component" value="Unassembled WGS sequence"/>
</dbReference>